<evidence type="ECO:0000256" key="2">
    <source>
        <dbReference type="ARBA" id="ARBA00022737"/>
    </source>
</evidence>
<dbReference type="GO" id="GO:0005886">
    <property type="term" value="C:plasma membrane"/>
    <property type="evidence" value="ECO:0007669"/>
    <property type="project" value="InterPro"/>
</dbReference>
<comment type="subcellular location">
    <subcellularLocation>
        <location evidence="1">Membrane</location>
    </subcellularLocation>
</comment>
<evidence type="ECO:0000313" key="8">
    <source>
        <dbReference type="Proteomes" id="UP000784294"/>
    </source>
</evidence>
<dbReference type="GO" id="GO:0007156">
    <property type="term" value="P:homophilic cell adhesion via plasma membrane adhesion molecules"/>
    <property type="evidence" value="ECO:0007669"/>
    <property type="project" value="InterPro"/>
</dbReference>
<accession>A0A448XRP8</accession>
<evidence type="ECO:0000256" key="3">
    <source>
        <dbReference type="ARBA" id="ARBA00022837"/>
    </source>
</evidence>
<proteinExistence type="predicted"/>
<dbReference type="PROSITE" id="PS00232">
    <property type="entry name" value="CADHERIN_1"/>
    <property type="match status" value="1"/>
</dbReference>
<dbReference type="Proteomes" id="UP000784294">
    <property type="component" value="Unassembled WGS sequence"/>
</dbReference>
<dbReference type="InterPro" id="IPR015919">
    <property type="entry name" value="Cadherin-like_sf"/>
</dbReference>
<name>A0A448XRP8_9PLAT</name>
<evidence type="ECO:0000256" key="4">
    <source>
        <dbReference type="ARBA" id="ARBA00023136"/>
    </source>
</evidence>
<dbReference type="OrthoDB" id="6252479at2759"/>
<dbReference type="AlphaFoldDB" id="A0A448XRP8"/>
<gene>
    <name evidence="7" type="ORF">PXEA_LOCUS36682</name>
</gene>
<keyword evidence="4" id="KW-0472">Membrane</keyword>
<evidence type="ECO:0000256" key="5">
    <source>
        <dbReference type="PROSITE-ProRule" id="PRU00043"/>
    </source>
</evidence>
<dbReference type="SUPFAM" id="SSF49313">
    <property type="entry name" value="Cadherin-like"/>
    <property type="match status" value="1"/>
</dbReference>
<dbReference type="Gene3D" id="2.60.40.60">
    <property type="entry name" value="Cadherins"/>
    <property type="match status" value="1"/>
</dbReference>
<feature type="domain" description="Cadherin" evidence="6">
    <location>
        <begin position="2"/>
        <end position="59"/>
    </location>
</feature>
<dbReference type="PROSITE" id="PS50268">
    <property type="entry name" value="CADHERIN_2"/>
    <property type="match status" value="1"/>
</dbReference>
<dbReference type="InterPro" id="IPR020894">
    <property type="entry name" value="Cadherin_CS"/>
</dbReference>
<keyword evidence="2" id="KW-0677">Repeat</keyword>
<dbReference type="CDD" id="cd11304">
    <property type="entry name" value="Cadherin_repeat"/>
    <property type="match status" value="1"/>
</dbReference>
<dbReference type="InterPro" id="IPR002126">
    <property type="entry name" value="Cadherin-like_dom"/>
</dbReference>
<sequence>MITTSNRSIDREAYIRGFFQARTEFTLRVSITDSGQPRLSNLVTVFVTILDENDNSPLFVFTAPVSSASEPHYHFLAFEKQPSGKPEKGY</sequence>
<evidence type="ECO:0000256" key="1">
    <source>
        <dbReference type="ARBA" id="ARBA00004370"/>
    </source>
</evidence>
<reference evidence="7" key="1">
    <citation type="submission" date="2018-11" db="EMBL/GenBank/DDBJ databases">
        <authorList>
            <consortium name="Pathogen Informatics"/>
        </authorList>
    </citation>
    <scope>NUCLEOTIDE SEQUENCE</scope>
</reference>
<keyword evidence="8" id="KW-1185">Reference proteome</keyword>
<evidence type="ECO:0000313" key="7">
    <source>
        <dbReference type="EMBL" id="VEL43242.1"/>
    </source>
</evidence>
<dbReference type="EMBL" id="CAAALY010279838">
    <property type="protein sequence ID" value="VEL43242.1"/>
    <property type="molecule type" value="Genomic_DNA"/>
</dbReference>
<organism evidence="7 8">
    <name type="scientific">Protopolystoma xenopodis</name>
    <dbReference type="NCBI Taxonomy" id="117903"/>
    <lineage>
        <taxon>Eukaryota</taxon>
        <taxon>Metazoa</taxon>
        <taxon>Spiralia</taxon>
        <taxon>Lophotrochozoa</taxon>
        <taxon>Platyhelminthes</taxon>
        <taxon>Monogenea</taxon>
        <taxon>Polyopisthocotylea</taxon>
        <taxon>Polystomatidea</taxon>
        <taxon>Polystomatidae</taxon>
        <taxon>Protopolystoma</taxon>
    </lineage>
</organism>
<protein>
    <recommendedName>
        <fullName evidence="6">Cadherin domain-containing protein</fullName>
    </recommendedName>
</protein>
<dbReference type="GO" id="GO:0005509">
    <property type="term" value="F:calcium ion binding"/>
    <property type="evidence" value="ECO:0007669"/>
    <property type="project" value="UniProtKB-UniRule"/>
</dbReference>
<comment type="caution">
    <text evidence="7">The sequence shown here is derived from an EMBL/GenBank/DDBJ whole genome shotgun (WGS) entry which is preliminary data.</text>
</comment>
<keyword evidence="3 5" id="KW-0106">Calcium</keyword>
<evidence type="ECO:0000259" key="6">
    <source>
        <dbReference type="PROSITE" id="PS50268"/>
    </source>
</evidence>